<evidence type="ECO:0000313" key="6">
    <source>
        <dbReference type="Proteomes" id="UP001060733"/>
    </source>
</evidence>
<dbReference type="PANTHER" id="PTHR43685">
    <property type="entry name" value="GLYCOSYLTRANSFERASE"/>
    <property type="match status" value="1"/>
</dbReference>
<dbReference type="EC" id="2.4.-.-" evidence="5"/>
<protein>
    <submittedName>
        <fullName evidence="5">Glycosyltransferase</fullName>
        <ecNumber evidence="5">2.4.-.-</ecNumber>
    </submittedName>
</protein>
<comment type="similarity">
    <text evidence="1">Belongs to the glycosyltransferase 2 family.</text>
</comment>
<proteinExistence type="inferred from homology"/>
<dbReference type="GO" id="GO:0016757">
    <property type="term" value="F:glycosyltransferase activity"/>
    <property type="evidence" value="ECO:0007669"/>
    <property type="project" value="UniProtKB-KW"/>
</dbReference>
<dbReference type="InterPro" id="IPR029044">
    <property type="entry name" value="Nucleotide-diphossugar_trans"/>
</dbReference>
<evidence type="ECO:0000256" key="2">
    <source>
        <dbReference type="ARBA" id="ARBA00022676"/>
    </source>
</evidence>
<dbReference type="Pfam" id="PF00535">
    <property type="entry name" value="Glycos_transf_2"/>
    <property type="match status" value="1"/>
</dbReference>
<keyword evidence="5" id="KW-0614">Plasmid</keyword>
<dbReference type="InterPro" id="IPR001173">
    <property type="entry name" value="Glyco_trans_2-like"/>
</dbReference>
<evidence type="ECO:0000256" key="1">
    <source>
        <dbReference type="ARBA" id="ARBA00006739"/>
    </source>
</evidence>
<keyword evidence="6" id="KW-1185">Reference proteome</keyword>
<dbReference type="EMBL" id="CP106797">
    <property type="protein sequence ID" value="UXY40527.1"/>
    <property type="molecule type" value="Genomic_DNA"/>
</dbReference>
<keyword evidence="3 5" id="KW-0808">Transferase</keyword>
<name>A0ABY6F1M4_9ACTN</name>
<dbReference type="Proteomes" id="UP001060733">
    <property type="component" value="Plasmid punmamed3"/>
</dbReference>
<evidence type="ECO:0000256" key="3">
    <source>
        <dbReference type="ARBA" id="ARBA00022679"/>
    </source>
</evidence>
<geneLocation type="plasmid" evidence="5 6">
    <name>punmamed3</name>
</geneLocation>
<reference evidence="5" key="1">
    <citation type="submission" date="2022-10" db="EMBL/GenBank/DDBJ databases">
        <authorList>
            <person name="Mo P."/>
        </authorList>
    </citation>
    <scope>NUCLEOTIDE SEQUENCE</scope>
    <source>
        <strain evidence="5">HUAS 14-6</strain>
        <plasmid evidence="5">punmamed3</plasmid>
    </source>
</reference>
<evidence type="ECO:0000259" key="4">
    <source>
        <dbReference type="Pfam" id="PF00535"/>
    </source>
</evidence>
<accession>A0ABY6F1M4</accession>
<dbReference type="SUPFAM" id="SSF53448">
    <property type="entry name" value="Nucleotide-diphospho-sugar transferases"/>
    <property type="match status" value="1"/>
</dbReference>
<dbReference type="PANTHER" id="PTHR43685:SF5">
    <property type="entry name" value="GLYCOSYLTRANSFERASE EPSE-RELATED"/>
    <property type="match status" value="1"/>
</dbReference>
<evidence type="ECO:0000313" key="5">
    <source>
        <dbReference type="EMBL" id="UXY40527.1"/>
    </source>
</evidence>
<organism evidence="5 6">
    <name type="scientific">Streptomyces albidocamelliae</name>
    <dbReference type="NCBI Taxonomy" id="2981135"/>
    <lineage>
        <taxon>Bacteria</taxon>
        <taxon>Bacillati</taxon>
        <taxon>Actinomycetota</taxon>
        <taxon>Actinomycetes</taxon>
        <taxon>Kitasatosporales</taxon>
        <taxon>Streptomycetaceae</taxon>
        <taxon>Streptomyces</taxon>
    </lineage>
</organism>
<gene>
    <name evidence="5" type="ORF">N8I86_38855</name>
</gene>
<feature type="domain" description="Glycosyltransferase 2-like" evidence="4">
    <location>
        <begin position="6"/>
        <end position="113"/>
    </location>
</feature>
<dbReference type="Gene3D" id="3.90.550.10">
    <property type="entry name" value="Spore Coat Polysaccharide Biosynthesis Protein SpsA, Chain A"/>
    <property type="match status" value="1"/>
</dbReference>
<keyword evidence="2 5" id="KW-0328">Glycosyltransferase</keyword>
<dbReference type="InterPro" id="IPR050834">
    <property type="entry name" value="Glycosyltransf_2"/>
</dbReference>
<sequence>MTKTISIVTPVHGPGLQFITEAYKSIDAQALPGGWSWEWCVQEDGDGVDAAAQLPTDDPRIHIDSSRRGGPHVARTMAFARSTGRYVKNLDADDRLAPGVLARDIAVLSSRPDVGWTTSRVLDLMDDGTTRAFEGDPEPGLLPRGSNYAFWEHHRRPQVHPATLCVRRSLLALLGGWMALPASGDTGLLLGLDALAPGWFSEETGLLYRKHAGQITTHPAHRAGSEWEARMSLIQEHAVALRAWSGDETSLTRRT</sequence>
<dbReference type="RefSeq" id="WP_263280359.1">
    <property type="nucleotide sequence ID" value="NZ_CP106797.1"/>
</dbReference>